<dbReference type="PANTHER" id="PTHR24243">
    <property type="entry name" value="G-PROTEIN COUPLED RECEPTOR"/>
    <property type="match status" value="1"/>
</dbReference>
<dbReference type="Gene3D" id="1.20.1070.10">
    <property type="entry name" value="Rhodopsin 7-helix transmembrane proteins"/>
    <property type="match status" value="1"/>
</dbReference>
<feature type="transmembrane region" description="Helical" evidence="8">
    <location>
        <begin position="154"/>
        <end position="171"/>
    </location>
</feature>
<dbReference type="Proteomes" id="UP000663854">
    <property type="component" value="Unassembled WGS sequence"/>
</dbReference>
<feature type="transmembrane region" description="Helical" evidence="8">
    <location>
        <begin position="305"/>
        <end position="325"/>
    </location>
</feature>
<dbReference type="SUPFAM" id="SSF81321">
    <property type="entry name" value="Family A G protein-coupled receptor-like"/>
    <property type="match status" value="1"/>
</dbReference>
<keyword evidence="12" id="KW-1185">Reference proteome</keyword>
<dbReference type="InterPro" id="IPR017452">
    <property type="entry name" value="GPCR_Rhodpsn_7TM"/>
</dbReference>
<evidence type="ECO:0000256" key="8">
    <source>
        <dbReference type="SAM" id="Phobius"/>
    </source>
</evidence>
<name>A0A815XNQ7_9BILA</name>
<feature type="transmembrane region" description="Helical" evidence="8">
    <location>
        <begin position="263"/>
        <end position="285"/>
    </location>
</feature>
<feature type="domain" description="G-protein coupled receptors family 1 profile" evidence="9">
    <location>
        <begin position="58"/>
        <end position="322"/>
    </location>
</feature>
<evidence type="ECO:0000313" key="10">
    <source>
        <dbReference type="EMBL" id="CAF1281197.1"/>
    </source>
</evidence>
<dbReference type="EMBL" id="CAJNOL010003364">
    <property type="protein sequence ID" value="CAF1559804.1"/>
    <property type="molecule type" value="Genomic_DNA"/>
</dbReference>
<keyword evidence="3 8" id="KW-1133">Transmembrane helix</keyword>
<keyword evidence="7" id="KW-0807">Transducer</keyword>
<evidence type="ECO:0000256" key="1">
    <source>
        <dbReference type="ARBA" id="ARBA00004141"/>
    </source>
</evidence>
<dbReference type="PANTHER" id="PTHR24243:SF233">
    <property type="entry name" value="THYROTROPIN-RELEASING HORMONE RECEPTOR"/>
    <property type="match status" value="1"/>
</dbReference>
<evidence type="ECO:0000256" key="6">
    <source>
        <dbReference type="ARBA" id="ARBA00023170"/>
    </source>
</evidence>
<proteinExistence type="predicted"/>
<evidence type="ECO:0000256" key="7">
    <source>
        <dbReference type="ARBA" id="ARBA00023224"/>
    </source>
</evidence>
<evidence type="ECO:0000313" key="11">
    <source>
        <dbReference type="EMBL" id="CAF1559804.1"/>
    </source>
</evidence>
<dbReference type="GO" id="GO:0005886">
    <property type="term" value="C:plasma membrane"/>
    <property type="evidence" value="ECO:0007669"/>
    <property type="project" value="TreeGrafter"/>
</dbReference>
<feature type="transmembrane region" description="Helical" evidence="8">
    <location>
        <begin position="43"/>
        <end position="68"/>
    </location>
</feature>
<feature type="transmembrane region" description="Helical" evidence="8">
    <location>
        <begin position="80"/>
        <end position="104"/>
    </location>
</feature>
<sequence>MDLNATESFESLFEALNYVGFASGLYINQTLILPQRQSIWSSILNLIPLILGIIGLIFNILALIIFTASKTFRQSSFRCYIYAFVLVNCASILTHSWLYLVFYIVNPMYLCKYIQYLQQSLATTSLWIMVLLSLERSFTFIRPLTIKSLLKSRTIYFILIVATCLCFVLHIDELISVDIKAFRWVNFAYGLCSIKRYFRLATDRIKILTNSLSFIFPFLFNSILDIYICLNICQQRKRLLKRSLSMTLNHKSPRLKISLANEITLTLLCQSMWLLITYFPTHLYYFLISFKLIDGYDRDNSTLVFLIRQNLLIYLAFSPTLYVILSPTLRKEISSYLGQSYERHRKINTSYMLNTNKRLEKFTNNHQPLPNQQKYFTSLMIKNEELSQKCFSTPIKIPRKCVIKSKSLSCLFMHSNDYVLNHFQTLERSSTLHKR</sequence>
<feature type="transmembrane region" description="Helical" evidence="8">
    <location>
        <begin position="214"/>
        <end position="233"/>
    </location>
</feature>
<dbReference type="AlphaFoldDB" id="A0A815XNQ7"/>
<keyword evidence="5 8" id="KW-0472">Membrane</keyword>
<protein>
    <recommendedName>
        <fullName evidence="9">G-protein coupled receptors family 1 profile domain-containing protein</fullName>
    </recommendedName>
</protein>
<evidence type="ECO:0000313" key="12">
    <source>
        <dbReference type="Proteomes" id="UP000663870"/>
    </source>
</evidence>
<evidence type="ECO:0000256" key="4">
    <source>
        <dbReference type="ARBA" id="ARBA00023040"/>
    </source>
</evidence>
<dbReference type="PROSITE" id="PS50262">
    <property type="entry name" value="G_PROTEIN_RECEP_F1_2"/>
    <property type="match status" value="1"/>
</dbReference>
<evidence type="ECO:0000259" key="9">
    <source>
        <dbReference type="PROSITE" id="PS50262"/>
    </source>
</evidence>
<keyword evidence="4" id="KW-0297">G-protein coupled receptor</keyword>
<dbReference type="CDD" id="cd00637">
    <property type="entry name" value="7tm_classA_rhodopsin-like"/>
    <property type="match status" value="1"/>
</dbReference>
<dbReference type="EMBL" id="CAJNOH010002222">
    <property type="protein sequence ID" value="CAF1281197.1"/>
    <property type="molecule type" value="Genomic_DNA"/>
</dbReference>
<dbReference type="Proteomes" id="UP000663870">
    <property type="component" value="Unassembled WGS sequence"/>
</dbReference>
<feature type="transmembrane region" description="Helical" evidence="8">
    <location>
        <begin position="116"/>
        <end position="134"/>
    </location>
</feature>
<dbReference type="GO" id="GO:0004930">
    <property type="term" value="F:G protein-coupled receptor activity"/>
    <property type="evidence" value="ECO:0007669"/>
    <property type="project" value="UniProtKB-KW"/>
</dbReference>
<keyword evidence="6" id="KW-0675">Receptor</keyword>
<organism evidence="11 12">
    <name type="scientific">Rotaria sordida</name>
    <dbReference type="NCBI Taxonomy" id="392033"/>
    <lineage>
        <taxon>Eukaryota</taxon>
        <taxon>Metazoa</taxon>
        <taxon>Spiralia</taxon>
        <taxon>Gnathifera</taxon>
        <taxon>Rotifera</taxon>
        <taxon>Eurotatoria</taxon>
        <taxon>Bdelloidea</taxon>
        <taxon>Philodinida</taxon>
        <taxon>Philodinidae</taxon>
        <taxon>Rotaria</taxon>
    </lineage>
</organism>
<keyword evidence="2 8" id="KW-0812">Transmembrane</keyword>
<accession>A0A815XNQ7</accession>
<evidence type="ECO:0000256" key="2">
    <source>
        <dbReference type="ARBA" id="ARBA00022692"/>
    </source>
</evidence>
<evidence type="ECO:0000256" key="3">
    <source>
        <dbReference type="ARBA" id="ARBA00022989"/>
    </source>
</evidence>
<gene>
    <name evidence="11" type="ORF">JXQ802_LOCUS44270</name>
    <name evidence="10" type="ORF">PYM288_LOCUS28891</name>
</gene>
<reference evidence="11" key="1">
    <citation type="submission" date="2021-02" db="EMBL/GenBank/DDBJ databases">
        <authorList>
            <person name="Nowell W R."/>
        </authorList>
    </citation>
    <scope>NUCLEOTIDE SEQUENCE</scope>
</reference>
<comment type="subcellular location">
    <subcellularLocation>
        <location evidence="1">Membrane</location>
        <topology evidence="1">Multi-pass membrane protein</topology>
    </subcellularLocation>
</comment>
<evidence type="ECO:0000256" key="5">
    <source>
        <dbReference type="ARBA" id="ARBA00023136"/>
    </source>
</evidence>
<comment type="caution">
    <text evidence="11">The sequence shown here is derived from an EMBL/GenBank/DDBJ whole genome shotgun (WGS) entry which is preliminary data.</text>
</comment>